<evidence type="ECO:0000256" key="1">
    <source>
        <dbReference type="ARBA" id="ARBA00001971"/>
    </source>
</evidence>
<comment type="cofactor">
    <cofactor evidence="1 8">
        <name>heme</name>
        <dbReference type="ChEBI" id="CHEBI:30413"/>
    </cofactor>
</comment>
<dbReference type="InterPro" id="IPR017972">
    <property type="entry name" value="Cyt_P450_CS"/>
</dbReference>
<gene>
    <name evidence="11" type="ORF">KIW84_076208</name>
</gene>
<dbReference type="PANTHER" id="PTHR24296">
    <property type="entry name" value="CYTOCHROME P450"/>
    <property type="match status" value="1"/>
</dbReference>
<evidence type="ECO:0000256" key="3">
    <source>
        <dbReference type="ARBA" id="ARBA00022617"/>
    </source>
</evidence>
<keyword evidence="12" id="KW-1185">Reference proteome</keyword>
<evidence type="ECO:0000256" key="5">
    <source>
        <dbReference type="ARBA" id="ARBA00023002"/>
    </source>
</evidence>
<name>A0A9D4VXC6_PEA</name>
<evidence type="ECO:0000256" key="7">
    <source>
        <dbReference type="ARBA" id="ARBA00023033"/>
    </source>
</evidence>
<dbReference type="Proteomes" id="UP001058974">
    <property type="component" value="Chromosome 7"/>
</dbReference>
<dbReference type="GO" id="GO:0016705">
    <property type="term" value="F:oxidoreductase activity, acting on paired donors, with incorporation or reduction of molecular oxygen"/>
    <property type="evidence" value="ECO:0007669"/>
    <property type="project" value="InterPro"/>
</dbReference>
<keyword evidence="10" id="KW-0472">Membrane</keyword>
<evidence type="ECO:0000256" key="4">
    <source>
        <dbReference type="ARBA" id="ARBA00022723"/>
    </source>
</evidence>
<dbReference type="AlphaFoldDB" id="A0A9D4VXC6"/>
<feature type="transmembrane region" description="Helical" evidence="10">
    <location>
        <begin position="6"/>
        <end position="22"/>
    </location>
</feature>
<dbReference type="PRINTS" id="PR00385">
    <property type="entry name" value="P450"/>
</dbReference>
<keyword evidence="10" id="KW-1133">Transmembrane helix</keyword>
<evidence type="ECO:0000256" key="2">
    <source>
        <dbReference type="ARBA" id="ARBA00010617"/>
    </source>
</evidence>
<reference evidence="11 12" key="1">
    <citation type="journal article" date="2022" name="Nat. Genet.">
        <title>Improved pea reference genome and pan-genome highlight genomic features and evolutionary characteristics.</title>
        <authorList>
            <person name="Yang T."/>
            <person name="Liu R."/>
            <person name="Luo Y."/>
            <person name="Hu S."/>
            <person name="Wang D."/>
            <person name="Wang C."/>
            <person name="Pandey M.K."/>
            <person name="Ge S."/>
            <person name="Xu Q."/>
            <person name="Li N."/>
            <person name="Li G."/>
            <person name="Huang Y."/>
            <person name="Saxena R.K."/>
            <person name="Ji Y."/>
            <person name="Li M."/>
            <person name="Yan X."/>
            <person name="He Y."/>
            <person name="Liu Y."/>
            <person name="Wang X."/>
            <person name="Xiang C."/>
            <person name="Varshney R.K."/>
            <person name="Ding H."/>
            <person name="Gao S."/>
            <person name="Zong X."/>
        </authorList>
    </citation>
    <scope>NUCLEOTIDE SEQUENCE [LARGE SCALE GENOMIC DNA]</scope>
    <source>
        <strain evidence="11 12">cv. Zhongwan 6</strain>
    </source>
</reference>
<comment type="caution">
    <text evidence="11">The sequence shown here is derived from an EMBL/GenBank/DDBJ whole genome shotgun (WGS) entry which is preliminary data.</text>
</comment>
<keyword evidence="6 8" id="KW-0408">Iron</keyword>
<feature type="binding site" description="axial binding residue" evidence="8">
    <location>
        <position position="355"/>
    </location>
    <ligand>
        <name>heme</name>
        <dbReference type="ChEBI" id="CHEBI:30413"/>
    </ligand>
    <ligandPart>
        <name>Fe</name>
        <dbReference type="ChEBI" id="CHEBI:18248"/>
    </ligandPart>
</feature>
<comment type="similarity">
    <text evidence="2 9">Belongs to the cytochrome P450 family.</text>
</comment>
<keyword evidence="5 9" id="KW-0560">Oxidoreductase</keyword>
<dbReference type="Gramene" id="Psat07G0620800-T1">
    <property type="protein sequence ID" value="KAI5391272.1"/>
    <property type="gene ID" value="KIW84_076208"/>
</dbReference>
<proteinExistence type="inferred from homology"/>
<keyword evidence="3 8" id="KW-0349">Heme</keyword>
<evidence type="ECO:0000256" key="9">
    <source>
        <dbReference type="RuleBase" id="RU000461"/>
    </source>
</evidence>
<dbReference type="InterPro" id="IPR002401">
    <property type="entry name" value="Cyt_P450_E_grp-I"/>
</dbReference>
<dbReference type="GO" id="GO:0020037">
    <property type="term" value="F:heme binding"/>
    <property type="evidence" value="ECO:0007669"/>
    <property type="project" value="InterPro"/>
</dbReference>
<dbReference type="InterPro" id="IPR001128">
    <property type="entry name" value="Cyt_P450"/>
</dbReference>
<keyword evidence="10" id="KW-0812">Transmembrane</keyword>
<organism evidence="11 12">
    <name type="scientific">Pisum sativum</name>
    <name type="common">Garden pea</name>
    <name type="synonym">Lathyrus oleraceus</name>
    <dbReference type="NCBI Taxonomy" id="3888"/>
    <lineage>
        <taxon>Eukaryota</taxon>
        <taxon>Viridiplantae</taxon>
        <taxon>Streptophyta</taxon>
        <taxon>Embryophyta</taxon>
        <taxon>Tracheophyta</taxon>
        <taxon>Spermatophyta</taxon>
        <taxon>Magnoliopsida</taxon>
        <taxon>eudicotyledons</taxon>
        <taxon>Gunneridae</taxon>
        <taxon>Pentapetalae</taxon>
        <taxon>rosids</taxon>
        <taxon>fabids</taxon>
        <taxon>Fabales</taxon>
        <taxon>Fabaceae</taxon>
        <taxon>Papilionoideae</taxon>
        <taxon>50 kb inversion clade</taxon>
        <taxon>NPAAA clade</taxon>
        <taxon>Hologalegina</taxon>
        <taxon>IRL clade</taxon>
        <taxon>Fabeae</taxon>
        <taxon>Lathyrus</taxon>
    </lineage>
</organism>
<dbReference type="GO" id="GO:0006629">
    <property type="term" value="P:lipid metabolic process"/>
    <property type="evidence" value="ECO:0007669"/>
    <property type="project" value="UniProtKB-ARBA"/>
</dbReference>
<evidence type="ECO:0008006" key="13">
    <source>
        <dbReference type="Google" id="ProtNLM"/>
    </source>
</evidence>
<evidence type="ECO:0000313" key="11">
    <source>
        <dbReference type="EMBL" id="KAI5391272.1"/>
    </source>
</evidence>
<dbReference type="PROSITE" id="PS00086">
    <property type="entry name" value="CYTOCHROME_P450"/>
    <property type="match status" value="1"/>
</dbReference>
<dbReference type="GO" id="GO:0005506">
    <property type="term" value="F:iron ion binding"/>
    <property type="evidence" value="ECO:0007669"/>
    <property type="project" value="InterPro"/>
</dbReference>
<evidence type="ECO:0000256" key="8">
    <source>
        <dbReference type="PIRSR" id="PIRSR602401-1"/>
    </source>
</evidence>
<dbReference type="EMBL" id="JAMSHJ010000007">
    <property type="protein sequence ID" value="KAI5391272.1"/>
    <property type="molecule type" value="Genomic_DNA"/>
</dbReference>
<evidence type="ECO:0000313" key="12">
    <source>
        <dbReference type="Proteomes" id="UP001058974"/>
    </source>
</evidence>
<protein>
    <recommendedName>
        <fullName evidence="13">Cytochrome P450</fullName>
    </recommendedName>
</protein>
<dbReference type="Gene3D" id="1.10.630.10">
    <property type="entry name" value="Cytochrome P450"/>
    <property type="match status" value="2"/>
</dbReference>
<dbReference type="GO" id="GO:0004497">
    <property type="term" value="F:monooxygenase activity"/>
    <property type="evidence" value="ECO:0007669"/>
    <property type="project" value="UniProtKB-KW"/>
</dbReference>
<evidence type="ECO:0000256" key="6">
    <source>
        <dbReference type="ARBA" id="ARBA00023004"/>
    </source>
</evidence>
<dbReference type="PRINTS" id="PR00463">
    <property type="entry name" value="EP450I"/>
</dbReference>
<dbReference type="Pfam" id="PF00067">
    <property type="entry name" value="p450"/>
    <property type="match status" value="1"/>
</dbReference>
<sequence>MAWFGVVEILLAIILFTAIHYWKLNRNTPITKWPVVGMLPGLLYNTSNIHDYINSKLKQCGGTFIFEGPWLANMNIVFTCDPMNVQHITSTKFENYGKGNDFREIFEVLGDGIFRSDSNIWKYNRTLLHSIFKQESFQKWLRVGEERKFIENQKIVDEMLYSEIKSKRDIKNQNQQKPDLLNTLMNEVRDGQNRIDDKFLRDTAINLLAAGRDTISSGLTWFFWLVATHPFVEAKILEEIKERLASKEDNKKDLGVEGLSKLVYLHGALCEALRLYPPVPFEHKSPLKHDVLPSGHKVKENTMIVYSLYSVGRVEEIWGEDCLEFKPERWISKKGGTIHVPSYKFIAFNAGPRSCLGKGISFIEMKLVAAAILLNYHVHVVEDHPIIPSVSVVLHMKHGLKVNIKKRSI</sequence>
<dbReference type="SUPFAM" id="SSF48264">
    <property type="entry name" value="Cytochrome P450"/>
    <property type="match status" value="1"/>
</dbReference>
<dbReference type="InterPro" id="IPR036396">
    <property type="entry name" value="Cyt_P450_sf"/>
</dbReference>
<keyword evidence="4 8" id="KW-0479">Metal-binding</keyword>
<evidence type="ECO:0000256" key="10">
    <source>
        <dbReference type="SAM" id="Phobius"/>
    </source>
</evidence>
<accession>A0A9D4VXC6</accession>
<keyword evidence="7 9" id="KW-0503">Monooxygenase</keyword>